<comment type="caution">
    <text evidence="2">The sequence shown here is derived from an EMBL/GenBank/DDBJ whole genome shotgun (WGS) entry which is preliminary data.</text>
</comment>
<evidence type="ECO:0000256" key="1">
    <source>
        <dbReference type="SAM" id="SignalP"/>
    </source>
</evidence>
<evidence type="ECO:0000313" key="3">
    <source>
        <dbReference type="Proteomes" id="UP001320876"/>
    </source>
</evidence>
<organism evidence="2 3">
    <name type="scientific">Luteolibacter arcticus</name>
    <dbReference type="NCBI Taxonomy" id="1581411"/>
    <lineage>
        <taxon>Bacteria</taxon>
        <taxon>Pseudomonadati</taxon>
        <taxon>Verrucomicrobiota</taxon>
        <taxon>Verrucomicrobiia</taxon>
        <taxon>Verrucomicrobiales</taxon>
        <taxon>Verrucomicrobiaceae</taxon>
        <taxon>Luteolibacter</taxon>
    </lineage>
</organism>
<reference evidence="2 3" key="1">
    <citation type="submission" date="2022-10" db="EMBL/GenBank/DDBJ databases">
        <title>Luteolibacter arcticus strain CCTCC AB 2014275, whole genome shotgun sequencing project.</title>
        <authorList>
            <person name="Zhao G."/>
            <person name="Shen L."/>
        </authorList>
    </citation>
    <scope>NUCLEOTIDE SEQUENCE [LARGE SCALE GENOMIC DNA]</scope>
    <source>
        <strain evidence="2 3">CCTCC AB 2014275</strain>
    </source>
</reference>
<feature type="chain" id="PRO_5045996447" evidence="1">
    <location>
        <begin position="18"/>
        <end position="162"/>
    </location>
</feature>
<sequence length="162" mass="17783">MKRAFLTALLLSIFPLAAQEATEASKMRLTEQREVMSASTALLAGTLDIRQDGTARATHQLGSFSTRIEFKDLTVHEITKVPLTEADAAKGITRRYHAKLACKAHRIWDGPMVAWSEWRENGYGFFPSTVVVEEVNGTLQASAKRIKDFSPGIDGAMTASAK</sequence>
<protein>
    <submittedName>
        <fullName evidence="2">Uncharacterized protein</fullName>
    </submittedName>
</protein>
<dbReference type="Proteomes" id="UP001320876">
    <property type="component" value="Unassembled WGS sequence"/>
</dbReference>
<accession>A0ABT3GRT7</accession>
<keyword evidence="3" id="KW-1185">Reference proteome</keyword>
<dbReference type="RefSeq" id="WP_264490304.1">
    <property type="nucleotide sequence ID" value="NZ_JAPDDT010000022.1"/>
</dbReference>
<keyword evidence="1" id="KW-0732">Signal</keyword>
<name>A0ABT3GRT7_9BACT</name>
<gene>
    <name evidence="2" type="ORF">OKA05_26805</name>
</gene>
<evidence type="ECO:0000313" key="2">
    <source>
        <dbReference type="EMBL" id="MCW1926197.1"/>
    </source>
</evidence>
<feature type="signal peptide" evidence="1">
    <location>
        <begin position="1"/>
        <end position="17"/>
    </location>
</feature>
<dbReference type="EMBL" id="JAPDDT010000022">
    <property type="protein sequence ID" value="MCW1926197.1"/>
    <property type="molecule type" value="Genomic_DNA"/>
</dbReference>
<proteinExistence type="predicted"/>